<dbReference type="PANTHER" id="PTHR28680">
    <property type="entry name" value="CENTROMERE PROTEIN X"/>
    <property type="match status" value="1"/>
</dbReference>
<dbReference type="Pfam" id="PF09415">
    <property type="entry name" value="CENP-X"/>
    <property type="match status" value="1"/>
</dbReference>
<dbReference type="GO" id="GO:0071821">
    <property type="term" value="C:FANCM-MHF complex"/>
    <property type="evidence" value="ECO:0007669"/>
    <property type="project" value="TreeGrafter"/>
</dbReference>
<evidence type="ECO:0000256" key="3">
    <source>
        <dbReference type="ARBA" id="ARBA00016388"/>
    </source>
</evidence>
<dbReference type="EMBL" id="JANEYF010003618">
    <property type="protein sequence ID" value="KAJ8935147.1"/>
    <property type="molecule type" value="Genomic_DNA"/>
</dbReference>
<dbReference type="Gene3D" id="6.10.130.30">
    <property type="match status" value="1"/>
</dbReference>
<comment type="caution">
    <text evidence="9">The sequence shown here is derived from an EMBL/GenBank/DDBJ whole genome shotgun (WGS) entry which is preliminary data.</text>
</comment>
<comment type="subcellular location">
    <subcellularLocation>
        <location evidence="1">Nucleus</location>
    </subcellularLocation>
</comment>
<name>A0AAV8X960_9CUCU</name>
<evidence type="ECO:0000313" key="9">
    <source>
        <dbReference type="EMBL" id="KAJ8935147.1"/>
    </source>
</evidence>
<evidence type="ECO:0000256" key="2">
    <source>
        <dbReference type="ARBA" id="ARBA00009359"/>
    </source>
</evidence>
<evidence type="ECO:0000256" key="7">
    <source>
        <dbReference type="ARBA" id="ARBA00023242"/>
    </source>
</evidence>
<keyword evidence="4" id="KW-0227">DNA damage</keyword>
<dbReference type="SUPFAM" id="SSF47113">
    <property type="entry name" value="Histone-fold"/>
    <property type="match status" value="1"/>
</dbReference>
<dbReference type="AlphaFoldDB" id="A0AAV8X960"/>
<keyword evidence="6" id="KW-0234">DNA repair</keyword>
<keyword evidence="7" id="KW-0539">Nucleus</keyword>
<dbReference type="GO" id="GO:0051382">
    <property type="term" value="P:kinetochore assembly"/>
    <property type="evidence" value="ECO:0007669"/>
    <property type="project" value="InterPro"/>
</dbReference>
<dbReference type="InterPro" id="IPR009072">
    <property type="entry name" value="Histone-fold"/>
</dbReference>
<keyword evidence="5" id="KW-0238">DNA-binding</keyword>
<dbReference type="GO" id="GO:0006281">
    <property type="term" value="P:DNA repair"/>
    <property type="evidence" value="ECO:0007669"/>
    <property type="project" value="UniProtKB-KW"/>
</dbReference>
<evidence type="ECO:0000256" key="6">
    <source>
        <dbReference type="ARBA" id="ARBA00023204"/>
    </source>
</evidence>
<keyword evidence="10" id="KW-1185">Reference proteome</keyword>
<dbReference type="PANTHER" id="PTHR28680:SF1">
    <property type="entry name" value="CENTROMERE PROTEIN X"/>
    <property type="match status" value="1"/>
</dbReference>
<proteinExistence type="inferred from homology"/>
<dbReference type="Proteomes" id="UP001162156">
    <property type="component" value="Unassembled WGS sequence"/>
</dbReference>
<dbReference type="GO" id="GO:0046982">
    <property type="term" value="F:protein heterodimerization activity"/>
    <property type="evidence" value="ECO:0007669"/>
    <property type="project" value="InterPro"/>
</dbReference>
<comment type="similarity">
    <text evidence="2">Belongs to the CENP-X/MHF2 family.</text>
</comment>
<dbReference type="GO" id="GO:0031297">
    <property type="term" value="P:replication fork processing"/>
    <property type="evidence" value="ECO:0007669"/>
    <property type="project" value="TreeGrafter"/>
</dbReference>
<dbReference type="GO" id="GO:0000712">
    <property type="term" value="P:resolution of meiotic recombination intermediates"/>
    <property type="evidence" value="ECO:0007669"/>
    <property type="project" value="TreeGrafter"/>
</dbReference>
<evidence type="ECO:0000256" key="4">
    <source>
        <dbReference type="ARBA" id="ARBA00022763"/>
    </source>
</evidence>
<accession>A0AAV8X960</accession>
<gene>
    <name evidence="9" type="ORF">NQ314_012965</name>
</gene>
<protein>
    <recommendedName>
        <fullName evidence="3">Centromere protein X</fullName>
    </recommendedName>
</protein>
<reference evidence="9" key="1">
    <citation type="journal article" date="2023" name="Insect Mol. Biol.">
        <title>Genome sequencing provides insights into the evolution of gene families encoding plant cell wall-degrading enzymes in longhorned beetles.</title>
        <authorList>
            <person name="Shin N.R."/>
            <person name="Okamura Y."/>
            <person name="Kirsch R."/>
            <person name="Pauchet Y."/>
        </authorList>
    </citation>
    <scope>NUCLEOTIDE SEQUENCE</scope>
    <source>
        <strain evidence="9">RBIC_L_NR</strain>
    </source>
</reference>
<dbReference type="CDD" id="cd22921">
    <property type="entry name" value="HFD_CENP-X"/>
    <property type="match status" value="1"/>
</dbReference>
<evidence type="ECO:0000313" key="10">
    <source>
        <dbReference type="Proteomes" id="UP001162156"/>
    </source>
</evidence>
<organism evidence="9 10">
    <name type="scientific">Rhamnusium bicolor</name>
    <dbReference type="NCBI Taxonomy" id="1586634"/>
    <lineage>
        <taxon>Eukaryota</taxon>
        <taxon>Metazoa</taxon>
        <taxon>Ecdysozoa</taxon>
        <taxon>Arthropoda</taxon>
        <taxon>Hexapoda</taxon>
        <taxon>Insecta</taxon>
        <taxon>Pterygota</taxon>
        <taxon>Neoptera</taxon>
        <taxon>Endopterygota</taxon>
        <taxon>Coleoptera</taxon>
        <taxon>Polyphaga</taxon>
        <taxon>Cucujiformia</taxon>
        <taxon>Chrysomeloidea</taxon>
        <taxon>Cerambycidae</taxon>
        <taxon>Lepturinae</taxon>
        <taxon>Rhagiini</taxon>
        <taxon>Rhamnusium</taxon>
    </lineage>
</organism>
<evidence type="ECO:0000256" key="8">
    <source>
        <dbReference type="ARBA" id="ARBA00047146"/>
    </source>
</evidence>
<dbReference type="InterPro" id="IPR018552">
    <property type="entry name" value="CENP-X"/>
</dbReference>
<evidence type="ECO:0000256" key="1">
    <source>
        <dbReference type="ARBA" id="ARBA00004123"/>
    </source>
</evidence>
<comment type="subunit">
    <text evidence="8">Heterodimer with CENPX, sometimes called MHF; this interaction stabilizes both partners. MHF heterodimers can assemble to form tetrameric structures. MHF also coassemble with CENPT-CENPW heterodimers at centromeres to form the tetrameric CENP-T-W-S-X complex. Forms a discrete complex with FANCM and CENPX, called FANCM-MHF; this interaction, probably mediated by direct binding between CENPS and FANCM, leads to synergistic activation of double-stranded DNA binding and strongly stimulates FANCM-mediated DNA remodeling. Recruited by FANCM to the Fanconi anemia (FA) core complex, which consists of CENPS, CENPX, FANCA, FANCB, FANCC, FANCE, FANCF, FANCG, FANCL, FANCM, FAAP24 and FAAP100. The FA core complex associates with Bloom syndrome (BLM) complex, which consists of at least BLM, DNA topoisomerase 3-alpha (TOP3A), RMI1/BLAP75, RPA1/RPA70 and RPA2/RPA32. The super complex between FA and BLM is called BRAFT.</text>
</comment>
<evidence type="ECO:0000256" key="5">
    <source>
        <dbReference type="ARBA" id="ARBA00023125"/>
    </source>
</evidence>
<sequence length="86" mass="9453">MSETSEESISSKVTTAFKHDIIKDVLKSKFANPKNKITDEAIELVSEIAKVMVVEAAARAAQQASLEDKKIVSLDHVENILPQMVN</sequence>
<dbReference type="GO" id="GO:0003677">
    <property type="term" value="F:DNA binding"/>
    <property type="evidence" value="ECO:0007669"/>
    <property type="project" value="UniProtKB-KW"/>
</dbReference>